<dbReference type="GO" id="GO:0008840">
    <property type="term" value="F:4-hydroxy-tetrahydrodipicolinate synthase activity"/>
    <property type="evidence" value="ECO:0007669"/>
    <property type="project" value="TreeGrafter"/>
</dbReference>
<dbReference type="EMBL" id="EU016580">
    <property type="protein sequence ID" value="ABZ06623.1"/>
    <property type="molecule type" value="Genomic_DNA"/>
</dbReference>
<proteinExistence type="predicted"/>
<dbReference type="PANTHER" id="PTHR12128">
    <property type="entry name" value="DIHYDRODIPICOLINATE SYNTHASE"/>
    <property type="match status" value="1"/>
</dbReference>
<protein>
    <submittedName>
        <fullName evidence="1">Putative dihydrodipicolinate synthetase family protein</fullName>
    </submittedName>
</protein>
<dbReference type="AlphaFoldDB" id="B3T214"/>
<evidence type="ECO:0000313" key="1">
    <source>
        <dbReference type="EMBL" id="ABZ06623.1"/>
    </source>
</evidence>
<gene>
    <name evidence="1" type="ORF">ALOHA_HF4000133G03ctg1g28</name>
</gene>
<dbReference type="PIRSF" id="PIRSF001365">
    <property type="entry name" value="DHDPS"/>
    <property type="match status" value="1"/>
</dbReference>
<dbReference type="Pfam" id="PF00701">
    <property type="entry name" value="DHDPS"/>
    <property type="match status" value="1"/>
</dbReference>
<reference evidence="1" key="1">
    <citation type="journal article" date="2008" name="ISME J.">
        <title>Genomic patterns of recombination, clonal divergence and environment in marine microbial populations.</title>
        <authorList>
            <person name="Konstantinidis K.T."/>
            <person name="Delong E.F."/>
        </authorList>
    </citation>
    <scope>NUCLEOTIDE SEQUENCE</scope>
</reference>
<dbReference type="PRINTS" id="PR00146">
    <property type="entry name" value="DHPICSNTHASE"/>
</dbReference>
<dbReference type="Gene3D" id="3.20.20.70">
    <property type="entry name" value="Aldolase class I"/>
    <property type="match status" value="1"/>
</dbReference>
<accession>B3T214</accession>
<dbReference type="SUPFAM" id="SSF51569">
    <property type="entry name" value="Aldolase"/>
    <property type="match status" value="1"/>
</dbReference>
<dbReference type="InterPro" id="IPR013785">
    <property type="entry name" value="Aldolase_TIM"/>
</dbReference>
<dbReference type="SMART" id="SM01130">
    <property type="entry name" value="DHDPS"/>
    <property type="match status" value="1"/>
</dbReference>
<sequence length="297" mass="33143">MAIQDGIYVASLSVLNKNLSVNSEQTLLHAEKIISLGATGVVLSGSTGQSQNLSFQCKMNLIDQASKSSQNQKIIIGPGTNSLLDTAKLINYAKSKNLKKFLIMAGAYGWSSIRNKEEAVYTYFSELLNRVNQCELIIYNFSKLSQMDFTVEMVEKLVKAYPDTFIGLKDSGNDNLFEKIQIKNFKVYVGSEKKLLSSLKRGCAGLISATVNSHFQLNLAKEVFQDFKKGKDSEHNEQLIKVRSVFDSFNLIEGLHTLYAQKNPIYKNILPPLRLLNAKDKIKLLSELGKLNFNIAA</sequence>
<dbReference type="CDD" id="cd00408">
    <property type="entry name" value="DHDPS-like"/>
    <property type="match status" value="1"/>
</dbReference>
<dbReference type="InterPro" id="IPR002220">
    <property type="entry name" value="DapA-like"/>
</dbReference>
<dbReference type="PANTHER" id="PTHR12128:SF67">
    <property type="entry name" value="BLR3884 PROTEIN"/>
    <property type="match status" value="1"/>
</dbReference>
<organism evidence="1">
    <name type="scientific">uncultured marine microorganism HF4000_133G03</name>
    <dbReference type="NCBI Taxonomy" id="455521"/>
    <lineage>
        <taxon>unclassified sequences</taxon>
        <taxon>environmental samples</taxon>
    </lineage>
</organism>
<name>B3T214_9ZZZZ</name>